<name>A0A0K1EIN4_CHOCO</name>
<organism evidence="3 4">
    <name type="scientific">Chondromyces crocatus</name>
    <dbReference type="NCBI Taxonomy" id="52"/>
    <lineage>
        <taxon>Bacteria</taxon>
        <taxon>Pseudomonadati</taxon>
        <taxon>Myxococcota</taxon>
        <taxon>Polyangia</taxon>
        <taxon>Polyangiales</taxon>
        <taxon>Polyangiaceae</taxon>
        <taxon>Chondromyces</taxon>
    </lineage>
</organism>
<keyword evidence="4" id="KW-1185">Reference proteome</keyword>
<dbReference type="RefSeq" id="WP_050432384.1">
    <property type="nucleotide sequence ID" value="NZ_CP012159.1"/>
</dbReference>
<dbReference type="AlphaFoldDB" id="A0A0K1EIN4"/>
<keyword evidence="2" id="KW-0732">Signal</keyword>
<dbReference type="EMBL" id="CP012159">
    <property type="protein sequence ID" value="AKT40453.1"/>
    <property type="molecule type" value="Genomic_DNA"/>
</dbReference>
<dbReference type="KEGG" id="ccro:CMC5_046080"/>
<dbReference type="Proteomes" id="UP000067626">
    <property type="component" value="Chromosome"/>
</dbReference>
<evidence type="ECO:0000313" key="3">
    <source>
        <dbReference type="EMBL" id="AKT40453.1"/>
    </source>
</evidence>
<reference evidence="3 4" key="1">
    <citation type="submission" date="2015-07" db="EMBL/GenBank/DDBJ databases">
        <title>Genome analysis of myxobacterium Chondromyces crocatus Cm c5 reveals a high potential for natural compound synthesis and the genetic basis for the loss of fruiting body formation.</title>
        <authorList>
            <person name="Zaburannyi N."/>
            <person name="Bunk B."/>
            <person name="Maier J."/>
            <person name="Overmann J."/>
            <person name="Mueller R."/>
        </authorList>
    </citation>
    <scope>NUCLEOTIDE SEQUENCE [LARGE SCALE GENOMIC DNA]</scope>
    <source>
        <strain evidence="3 4">Cm c5</strain>
    </source>
</reference>
<evidence type="ECO:0000256" key="1">
    <source>
        <dbReference type="SAM" id="MobiDB-lite"/>
    </source>
</evidence>
<feature type="region of interest" description="Disordered" evidence="1">
    <location>
        <begin position="27"/>
        <end position="50"/>
    </location>
</feature>
<sequence length="143" mass="15025">MILKSPLRALSIATFLLVTPLLSGCGGDDGDSTGKEDTDPPDDGKLRPPTNGVRIAEAEACQTLLDAFDDKRTELGCTLSTGRTCPDLVRAQVMGDRCLQYDQGTVNGCTAHYDAQIDCATLTAAMNDCVVTAYSGTTSPDCS</sequence>
<proteinExistence type="predicted"/>
<accession>A0A0K1EIN4</accession>
<feature type="compositionally biased region" description="Basic and acidic residues" evidence="1">
    <location>
        <begin position="32"/>
        <end position="46"/>
    </location>
</feature>
<dbReference type="OrthoDB" id="5523265at2"/>
<dbReference type="PROSITE" id="PS51257">
    <property type="entry name" value="PROKAR_LIPOPROTEIN"/>
    <property type="match status" value="1"/>
</dbReference>
<protein>
    <recommendedName>
        <fullName evidence="5">Secreted protein</fullName>
    </recommendedName>
</protein>
<evidence type="ECO:0000256" key="2">
    <source>
        <dbReference type="SAM" id="SignalP"/>
    </source>
</evidence>
<feature type="chain" id="PRO_5005459521" description="Secreted protein" evidence="2">
    <location>
        <begin position="24"/>
        <end position="143"/>
    </location>
</feature>
<feature type="signal peptide" evidence="2">
    <location>
        <begin position="1"/>
        <end position="23"/>
    </location>
</feature>
<dbReference type="STRING" id="52.CMC5_046080"/>
<evidence type="ECO:0008006" key="5">
    <source>
        <dbReference type="Google" id="ProtNLM"/>
    </source>
</evidence>
<gene>
    <name evidence="3" type="ORF">CMC5_046080</name>
</gene>
<evidence type="ECO:0000313" key="4">
    <source>
        <dbReference type="Proteomes" id="UP000067626"/>
    </source>
</evidence>